<dbReference type="AlphaFoldDB" id="A0A811KAF1"/>
<comment type="caution">
    <text evidence="3">The sequence shown here is derived from an EMBL/GenBank/DDBJ whole genome shotgun (WGS) entry which is preliminary data.</text>
</comment>
<proteinExistence type="predicted"/>
<sequence>MNLPSKSTSTVTVPCREESLAEFEKRTSSLLTPLHGLYLERLYSDGVCDEEIKRNDVFANRTTMLQLLLLTENVHKDDENIYGPNILRYFIGNIVKDRPLEAHMLAKNFYLVCSLMSSFVMSSEDSKAVEELKVIERCVKELEINELKKDALLINAPLRPLGPVKTAVSPKTTETQKTVVPPKTTETQKTAVPLKTIEVQKTAVPPKTTEAQKAVVPPKTIELSTTTVPTKTTELQKTTLHRKTIELTKIKTSDCKICKEIRDKLNLKLVEYHCKHPEGEGCAFDSSNKTQLGTKLPKTNVHLNATDDTTLNPNEKLLSIFALIIVFICLPLFSFFSRFVQ</sequence>
<evidence type="ECO:0000256" key="2">
    <source>
        <dbReference type="SAM" id="Phobius"/>
    </source>
</evidence>
<keyword evidence="2" id="KW-0812">Transmembrane</keyword>
<feature type="transmembrane region" description="Helical" evidence="2">
    <location>
        <begin position="317"/>
        <end position="336"/>
    </location>
</feature>
<feature type="compositionally biased region" description="Polar residues" evidence="1">
    <location>
        <begin position="169"/>
        <end position="187"/>
    </location>
</feature>
<dbReference type="EMBL" id="CAJFDH010000002">
    <property type="protein sequence ID" value="CAD5212720.1"/>
    <property type="molecule type" value="Genomic_DNA"/>
</dbReference>
<reference evidence="3" key="1">
    <citation type="submission" date="2020-09" db="EMBL/GenBank/DDBJ databases">
        <authorList>
            <person name="Kikuchi T."/>
        </authorList>
    </citation>
    <scope>NUCLEOTIDE SEQUENCE</scope>
    <source>
        <strain evidence="3">SH1</strain>
    </source>
</reference>
<evidence type="ECO:0000313" key="3">
    <source>
        <dbReference type="EMBL" id="CAD5212720.1"/>
    </source>
</evidence>
<keyword evidence="2" id="KW-0472">Membrane</keyword>
<evidence type="ECO:0000256" key="1">
    <source>
        <dbReference type="SAM" id="MobiDB-lite"/>
    </source>
</evidence>
<organism evidence="3 4">
    <name type="scientific">Bursaphelenchus okinawaensis</name>
    <dbReference type="NCBI Taxonomy" id="465554"/>
    <lineage>
        <taxon>Eukaryota</taxon>
        <taxon>Metazoa</taxon>
        <taxon>Ecdysozoa</taxon>
        <taxon>Nematoda</taxon>
        <taxon>Chromadorea</taxon>
        <taxon>Rhabditida</taxon>
        <taxon>Tylenchina</taxon>
        <taxon>Tylenchomorpha</taxon>
        <taxon>Aphelenchoidea</taxon>
        <taxon>Aphelenchoididae</taxon>
        <taxon>Bursaphelenchus</taxon>
    </lineage>
</organism>
<feature type="region of interest" description="Disordered" evidence="1">
    <location>
        <begin position="165"/>
        <end position="187"/>
    </location>
</feature>
<dbReference type="EMBL" id="CAJFCW020000002">
    <property type="protein sequence ID" value="CAG9097382.1"/>
    <property type="molecule type" value="Genomic_DNA"/>
</dbReference>
<gene>
    <name evidence="3" type="ORF">BOKJ2_LOCUS4521</name>
</gene>
<evidence type="ECO:0000313" key="4">
    <source>
        <dbReference type="Proteomes" id="UP000614601"/>
    </source>
</evidence>
<accession>A0A811KAF1</accession>
<protein>
    <submittedName>
        <fullName evidence="3">Uncharacterized protein</fullName>
    </submittedName>
</protein>
<keyword evidence="4" id="KW-1185">Reference proteome</keyword>
<dbReference type="Proteomes" id="UP000783686">
    <property type="component" value="Unassembled WGS sequence"/>
</dbReference>
<dbReference type="Proteomes" id="UP000614601">
    <property type="component" value="Unassembled WGS sequence"/>
</dbReference>
<name>A0A811KAF1_9BILA</name>
<keyword evidence="2" id="KW-1133">Transmembrane helix</keyword>